<dbReference type="OrthoDB" id="10562173at2759"/>
<reference evidence="2" key="1">
    <citation type="submission" date="2021-04" db="EMBL/GenBank/DDBJ databases">
        <authorList>
            <person name="Tunstrom K."/>
        </authorList>
    </citation>
    <scope>NUCLEOTIDE SEQUENCE</scope>
</reference>
<proteinExistence type="predicted"/>
<keyword evidence="1" id="KW-0812">Transmembrane</keyword>
<organism evidence="2 3">
    <name type="scientific">Parnassius apollo</name>
    <name type="common">Apollo butterfly</name>
    <name type="synonym">Papilio apollo</name>
    <dbReference type="NCBI Taxonomy" id="110799"/>
    <lineage>
        <taxon>Eukaryota</taxon>
        <taxon>Metazoa</taxon>
        <taxon>Ecdysozoa</taxon>
        <taxon>Arthropoda</taxon>
        <taxon>Hexapoda</taxon>
        <taxon>Insecta</taxon>
        <taxon>Pterygota</taxon>
        <taxon>Neoptera</taxon>
        <taxon>Endopterygota</taxon>
        <taxon>Lepidoptera</taxon>
        <taxon>Glossata</taxon>
        <taxon>Ditrysia</taxon>
        <taxon>Papilionoidea</taxon>
        <taxon>Papilionidae</taxon>
        <taxon>Parnassiinae</taxon>
        <taxon>Parnassini</taxon>
        <taxon>Parnassius</taxon>
        <taxon>Parnassius</taxon>
    </lineage>
</organism>
<accession>A0A8S3Y8R2</accession>
<evidence type="ECO:0000313" key="2">
    <source>
        <dbReference type="EMBL" id="CAG5053909.1"/>
    </source>
</evidence>
<comment type="caution">
    <text evidence="2">The sequence shown here is derived from an EMBL/GenBank/DDBJ whole genome shotgun (WGS) entry which is preliminary data.</text>
</comment>
<name>A0A8S3Y8R2_PARAO</name>
<keyword evidence="1" id="KW-0472">Membrane</keyword>
<dbReference type="Proteomes" id="UP000691718">
    <property type="component" value="Unassembled WGS sequence"/>
</dbReference>
<sequence>MYSFTNFILILYVIGVLETTLIKACTMQPVRKLRDHHEPYEPEEKITSLENGALSTSHENSIKDCIGGITFIRILKKMTNIIPVPRRSSAMSSILNILQLVMGFLTFILDNYTPYLVPALWNIITGLFR</sequence>
<gene>
    <name evidence="2" type="ORF">PAPOLLO_LOCUS25778</name>
</gene>
<evidence type="ECO:0000313" key="3">
    <source>
        <dbReference type="Proteomes" id="UP000691718"/>
    </source>
</evidence>
<keyword evidence="3" id="KW-1185">Reference proteome</keyword>
<evidence type="ECO:0000256" key="1">
    <source>
        <dbReference type="SAM" id="Phobius"/>
    </source>
</evidence>
<feature type="transmembrane region" description="Helical" evidence="1">
    <location>
        <begin position="6"/>
        <end position="25"/>
    </location>
</feature>
<keyword evidence="1" id="KW-1133">Transmembrane helix</keyword>
<dbReference type="EMBL" id="CAJQZP010001558">
    <property type="protein sequence ID" value="CAG5053909.1"/>
    <property type="molecule type" value="Genomic_DNA"/>
</dbReference>
<dbReference type="AlphaFoldDB" id="A0A8S3Y8R2"/>
<feature type="transmembrane region" description="Helical" evidence="1">
    <location>
        <begin position="90"/>
        <end position="109"/>
    </location>
</feature>
<protein>
    <submittedName>
        <fullName evidence="2">(apollo) hypothetical protein</fullName>
    </submittedName>
</protein>